<dbReference type="SUPFAM" id="SSF51735">
    <property type="entry name" value="NAD(P)-binding Rossmann-fold domains"/>
    <property type="match status" value="1"/>
</dbReference>
<dbReference type="Gene3D" id="3.40.50.720">
    <property type="entry name" value="NAD(P)-binding Rossmann-like Domain"/>
    <property type="match status" value="1"/>
</dbReference>
<gene>
    <name evidence="2" type="ORF">IBLFYP30_00477</name>
</gene>
<proteinExistence type="predicted"/>
<dbReference type="InterPro" id="IPR051606">
    <property type="entry name" value="Polyketide_Oxido-like"/>
</dbReference>
<reference evidence="2" key="1">
    <citation type="submission" date="2019-11" db="EMBL/GenBank/DDBJ databases">
        <authorList>
            <person name="Feng L."/>
        </authorList>
    </citation>
    <scope>NUCLEOTIDE SEQUENCE</scope>
    <source>
        <strain evidence="2">IbartlettiiLFYP30</strain>
    </source>
</reference>
<protein>
    <recommendedName>
        <fullName evidence="1">NAD(P)-binding domain-containing protein</fullName>
    </recommendedName>
</protein>
<sequence>MWQINMNITIFGANSSIGKYLIDLFVNDNHNVTAFIDKPGSIKLPPKNINLIVGHAYDHLLVGDAIKNADVVINAFRPDFKVFKNNDNYANNISNKTIIEEMIKLNKKRFITISRAMDNNAVGKSNHLASISLNKILYKSYKKDFKCTLDILYNSNLDWTVLRVIRTLPSRKKGEYLVSTQNKVSSFVSNYNIACFLYKTSLNKAFIRECVVISNK</sequence>
<feature type="domain" description="NAD(P)-binding" evidence="1">
    <location>
        <begin position="12"/>
        <end position="199"/>
    </location>
</feature>
<dbReference type="EMBL" id="CACRUE010000045">
    <property type="protein sequence ID" value="VYU53255.1"/>
    <property type="molecule type" value="Genomic_DNA"/>
</dbReference>
<dbReference type="InterPro" id="IPR016040">
    <property type="entry name" value="NAD(P)-bd_dom"/>
</dbReference>
<name>A0A6N3FMS3_9FIRM</name>
<accession>A0A6N3FMS3</accession>
<dbReference type="InterPro" id="IPR036291">
    <property type="entry name" value="NAD(P)-bd_dom_sf"/>
</dbReference>
<dbReference type="PANTHER" id="PTHR43355:SF2">
    <property type="entry name" value="FLAVIN REDUCTASE (NADPH)"/>
    <property type="match status" value="1"/>
</dbReference>
<dbReference type="AlphaFoldDB" id="A0A6N3FMS3"/>
<dbReference type="Pfam" id="PF13460">
    <property type="entry name" value="NAD_binding_10"/>
    <property type="match status" value="1"/>
</dbReference>
<dbReference type="GO" id="GO:0016646">
    <property type="term" value="F:oxidoreductase activity, acting on the CH-NH group of donors, NAD or NADP as acceptor"/>
    <property type="evidence" value="ECO:0007669"/>
    <property type="project" value="TreeGrafter"/>
</dbReference>
<organism evidence="2">
    <name type="scientific">Intestinibacter bartlettii</name>
    <dbReference type="NCBI Taxonomy" id="261299"/>
    <lineage>
        <taxon>Bacteria</taxon>
        <taxon>Bacillati</taxon>
        <taxon>Bacillota</taxon>
        <taxon>Clostridia</taxon>
        <taxon>Peptostreptococcales</taxon>
        <taxon>Peptostreptococcaceae</taxon>
        <taxon>Intestinibacter</taxon>
    </lineage>
</organism>
<dbReference type="RefSeq" id="WP_024038286.1">
    <property type="nucleotide sequence ID" value="NZ_CACRUE010000045.1"/>
</dbReference>
<evidence type="ECO:0000313" key="2">
    <source>
        <dbReference type="EMBL" id="VYU53255.1"/>
    </source>
</evidence>
<dbReference type="PANTHER" id="PTHR43355">
    <property type="entry name" value="FLAVIN REDUCTASE (NADPH)"/>
    <property type="match status" value="1"/>
</dbReference>
<evidence type="ECO:0000259" key="1">
    <source>
        <dbReference type="Pfam" id="PF13460"/>
    </source>
</evidence>